<evidence type="ECO:0000256" key="1">
    <source>
        <dbReference type="SAM" id="MobiDB-lite"/>
    </source>
</evidence>
<feature type="compositionally biased region" description="Basic and acidic residues" evidence="1">
    <location>
        <begin position="42"/>
        <end position="58"/>
    </location>
</feature>
<feature type="region of interest" description="Disordered" evidence="1">
    <location>
        <begin position="42"/>
        <end position="73"/>
    </location>
</feature>
<feature type="region of interest" description="Disordered" evidence="1">
    <location>
        <begin position="222"/>
        <end position="277"/>
    </location>
</feature>
<feature type="compositionally biased region" description="Polar residues" evidence="1">
    <location>
        <begin position="266"/>
        <end position="277"/>
    </location>
</feature>
<dbReference type="InParanoid" id="Q236P4"/>
<name>Q236P4_TETTS</name>
<feature type="compositionally biased region" description="Polar residues" evidence="1">
    <location>
        <begin position="227"/>
        <end position="247"/>
    </location>
</feature>
<feature type="compositionally biased region" description="Low complexity" evidence="1">
    <location>
        <begin position="59"/>
        <end position="70"/>
    </location>
</feature>
<evidence type="ECO:0000313" key="3">
    <source>
        <dbReference type="Proteomes" id="UP000009168"/>
    </source>
</evidence>
<proteinExistence type="predicted"/>
<protein>
    <submittedName>
        <fullName evidence="2">Uncharacterized protein</fullName>
    </submittedName>
</protein>
<keyword evidence="3" id="KW-1185">Reference proteome</keyword>
<dbReference type="HOGENOM" id="CLU_1206908_0_0_1"/>
<reference evidence="3" key="1">
    <citation type="journal article" date="2006" name="PLoS Biol.">
        <title>Macronuclear genome sequence of the ciliate Tetrahymena thermophila, a model eukaryote.</title>
        <authorList>
            <person name="Eisen J.A."/>
            <person name="Coyne R.S."/>
            <person name="Wu M."/>
            <person name="Wu D."/>
            <person name="Thiagarajan M."/>
            <person name="Wortman J.R."/>
            <person name="Badger J.H."/>
            <person name="Ren Q."/>
            <person name="Amedeo P."/>
            <person name="Jones K.M."/>
            <person name="Tallon L.J."/>
            <person name="Delcher A.L."/>
            <person name="Salzberg S.L."/>
            <person name="Silva J.C."/>
            <person name="Haas B.J."/>
            <person name="Majoros W.H."/>
            <person name="Farzad M."/>
            <person name="Carlton J.M."/>
            <person name="Smith R.K. Jr."/>
            <person name="Garg J."/>
            <person name="Pearlman R.E."/>
            <person name="Karrer K.M."/>
            <person name="Sun L."/>
            <person name="Manning G."/>
            <person name="Elde N.C."/>
            <person name="Turkewitz A.P."/>
            <person name="Asai D.J."/>
            <person name="Wilkes D.E."/>
            <person name="Wang Y."/>
            <person name="Cai H."/>
            <person name="Collins K."/>
            <person name="Stewart B.A."/>
            <person name="Lee S.R."/>
            <person name="Wilamowska K."/>
            <person name="Weinberg Z."/>
            <person name="Ruzzo W.L."/>
            <person name="Wloga D."/>
            <person name="Gaertig J."/>
            <person name="Frankel J."/>
            <person name="Tsao C.-C."/>
            <person name="Gorovsky M.A."/>
            <person name="Keeling P.J."/>
            <person name="Waller R.F."/>
            <person name="Patron N.J."/>
            <person name="Cherry J.M."/>
            <person name="Stover N.A."/>
            <person name="Krieger C.J."/>
            <person name="del Toro C."/>
            <person name="Ryder H.F."/>
            <person name="Williamson S.C."/>
            <person name="Barbeau R.A."/>
            <person name="Hamilton E.P."/>
            <person name="Orias E."/>
        </authorList>
    </citation>
    <scope>NUCLEOTIDE SEQUENCE [LARGE SCALE GENOMIC DNA]</scope>
    <source>
        <strain evidence="3">SB210</strain>
    </source>
</reference>
<accession>Q236P4</accession>
<dbReference type="Proteomes" id="UP000009168">
    <property type="component" value="Unassembled WGS sequence"/>
</dbReference>
<dbReference type="EMBL" id="GG662749">
    <property type="protein sequence ID" value="EAR92456.2"/>
    <property type="molecule type" value="Genomic_DNA"/>
</dbReference>
<dbReference type="GeneID" id="7827655"/>
<organism evidence="2 3">
    <name type="scientific">Tetrahymena thermophila (strain SB210)</name>
    <dbReference type="NCBI Taxonomy" id="312017"/>
    <lineage>
        <taxon>Eukaryota</taxon>
        <taxon>Sar</taxon>
        <taxon>Alveolata</taxon>
        <taxon>Ciliophora</taxon>
        <taxon>Intramacronucleata</taxon>
        <taxon>Oligohymenophorea</taxon>
        <taxon>Hymenostomatida</taxon>
        <taxon>Tetrahymenina</taxon>
        <taxon>Tetrahymenidae</taxon>
        <taxon>Tetrahymena</taxon>
    </lineage>
</organism>
<sequence>MSSLNKEQIFKKIIQNRLYREQILAEEHPNFEQIIKQIQKEHLQKQKMDRQNDDKDSQRASANQSNQSLQHQDDPAQQFLKSFLEQYGSLTAQERFQISPIIQNHISSDINKLAQIDSLEIQRPNKADNFAQNSQIPNVSLNDAQATINISSSAQNQSQVSFFLQHLEGQVDPNIYQKQQNSSQEATVEKQNLNLEGSSGESIFKLNQSNQHPQLNITVEQIPHGNYSGNSSSNTIKSPLENMATNKSHSDTPVEEVQEEEKKQDVGQSKNNQTQYQ</sequence>
<dbReference type="KEGG" id="tet:TTHERM_00085540"/>
<gene>
    <name evidence="2" type="ORF">TTHERM_00085540</name>
</gene>
<evidence type="ECO:0000313" key="2">
    <source>
        <dbReference type="EMBL" id="EAR92456.2"/>
    </source>
</evidence>
<dbReference type="AlphaFoldDB" id="Q236P4"/>
<dbReference type="RefSeq" id="XP_001012701.2">
    <property type="nucleotide sequence ID" value="XM_001012701.2"/>
</dbReference>